<feature type="domain" description="DNA2/NAM7 helicase-like C-terminal" evidence="5">
    <location>
        <begin position="16"/>
        <end position="107"/>
    </location>
</feature>
<reference evidence="7" key="1">
    <citation type="submission" date="2010-08" db="EMBL/GenBank/DDBJ databases">
        <authorList>
            <consortium name="Caenorhabditis japonica Sequencing Consortium"/>
            <person name="Wilson R.K."/>
        </authorList>
    </citation>
    <scope>NUCLEOTIDE SEQUENCE [LARGE SCALE GENOMIC DNA]</scope>
    <source>
        <strain evidence="7">DF5081</strain>
    </source>
</reference>
<sequence length="145" mass="16256">MISRSRSSTTNQSTHTSKLATRLKQVFPSVSIGLLTFYSGQHGLLASRLVNQAFVSTIDGVQGKEFDITIVCFTRSTGYRNSQFLDDRHRITVAISRTKKACFVIGSYQQAQTIQNWNSIFINEPDIVYQAEELTNLDVADAMEL</sequence>
<evidence type="ECO:0000313" key="6">
    <source>
        <dbReference type="EnsemblMetazoa" id="CJA16015.1"/>
    </source>
</evidence>
<evidence type="ECO:0000256" key="2">
    <source>
        <dbReference type="ARBA" id="ARBA00022801"/>
    </source>
</evidence>
<dbReference type="InterPro" id="IPR050534">
    <property type="entry name" value="Coronavir_polyprotein_1ab"/>
</dbReference>
<dbReference type="Pfam" id="PF13087">
    <property type="entry name" value="AAA_12"/>
    <property type="match status" value="1"/>
</dbReference>
<dbReference type="InterPro" id="IPR027417">
    <property type="entry name" value="P-loop_NTPase"/>
</dbReference>
<reference evidence="6" key="2">
    <citation type="submission" date="2022-06" db="UniProtKB">
        <authorList>
            <consortium name="EnsemblMetazoa"/>
        </authorList>
    </citation>
    <scope>IDENTIFICATION</scope>
    <source>
        <strain evidence="6">DF5081</strain>
    </source>
</reference>
<evidence type="ECO:0000256" key="1">
    <source>
        <dbReference type="ARBA" id="ARBA00022741"/>
    </source>
</evidence>
<dbReference type="GO" id="GO:0005524">
    <property type="term" value="F:ATP binding"/>
    <property type="evidence" value="ECO:0007669"/>
    <property type="project" value="UniProtKB-KW"/>
</dbReference>
<keyword evidence="2" id="KW-0378">Hydrolase</keyword>
<proteinExistence type="predicted"/>
<name>A0A8R1I0C0_CAEJA</name>
<dbReference type="GO" id="GO:0043139">
    <property type="term" value="F:5'-3' DNA helicase activity"/>
    <property type="evidence" value="ECO:0007669"/>
    <property type="project" value="TreeGrafter"/>
</dbReference>
<dbReference type="Proteomes" id="UP000005237">
    <property type="component" value="Unassembled WGS sequence"/>
</dbReference>
<keyword evidence="7" id="KW-1185">Reference proteome</keyword>
<organism evidence="6 7">
    <name type="scientific">Caenorhabditis japonica</name>
    <dbReference type="NCBI Taxonomy" id="281687"/>
    <lineage>
        <taxon>Eukaryota</taxon>
        <taxon>Metazoa</taxon>
        <taxon>Ecdysozoa</taxon>
        <taxon>Nematoda</taxon>
        <taxon>Chromadorea</taxon>
        <taxon>Rhabditida</taxon>
        <taxon>Rhabditina</taxon>
        <taxon>Rhabditomorpha</taxon>
        <taxon>Rhabditoidea</taxon>
        <taxon>Rhabditidae</taxon>
        <taxon>Peloderinae</taxon>
        <taxon>Caenorhabditis</taxon>
    </lineage>
</organism>
<protein>
    <submittedName>
        <fullName evidence="6">AAA_12 domain-containing protein</fullName>
    </submittedName>
</protein>
<dbReference type="SUPFAM" id="SSF52540">
    <property type="entry name" value="P-loop containing nucleoside triphosphate hydrolases"/>
    <property type="match status" value="1"/>
</dbReference>
<dbReference type="Gene3D" id="3.40.50.300">
    <property type="entry name" value="P-loop containing nucleotide triphosphate hydrolases"/>
    <property type="match status" value="1"/>
</dbReference>
<dbReference type="AlphaFoldDB" id="A0A8R1I0C0"/>
<dbReference type="InterPro" id="IPR041679">
    <property type="entry name" value="DNA2/NAM7-like_C"/>
</dbReference>
<evidence type="ECO:0000313" key="7">
    <source>
        <dbReference type="Proteomes" id="UP000005237"/>
    </source>
</evidence>
<keyword evidence="4" id="KW-0067">ATP-binding</keyword>
<evidence type="ECO:0000256" key="4">
    <source>
        <dbReference type="ARBA" id="ARBA00022840"/>
    </source>
</evidence>
<keyword evidence="3" id="KW-0347">Helicase</keyword>
<dbReference type="GO" id="GO:0016787">
    <property type="term" value="F:hydrolase activity"/>
    <property type="evidence" value="ECO:0007669"/>
    <property type="project" value="UniProtKB-KW"/>
</dbReference>
<evidence type="ECO:0000256" key="3">
    <source>
        <dbReference type="ARBA" id="ARBA00022806"/>
    </source>
</evidence>
<dbReference type="PANTHER" id="PTHR43788">
    <property type="entry name" value="DNA2/NAM7 HELICASE FAMILY MEMBER"/>
    <property type="match status" value="1"/>
</dbReference>
<accession>A0A8R1I0C0</accession>
<keyword evidence="1" id="KW-0547">Nucleotide-binding</keyword>
<dbReference type="PANTHER" id="PTHR43788:SF16">
    <property type="entry name" value="HELICASE WITH ZINC FINGER 2"/>
    <property type="match status" value="1"/>
</dbReference>
<evidence type="ECO:0000259" key="5">
    <source>
        <dbReference type="Pfam" id="PF13087"/>
    </source>
</evidence>
<dbReference type="EnsemblMetazoa" id="CJA16015.1">
    <property type="protein sequence ID" value="CJA16015.1"/>
    <property type="gene ID" value="WBGene00135219"/>
</dbReference>